<organism evidence="2 3">
    <name type="scientific">Canis lupus familiaris</name>
    <name type="common">Dog</name>
    <name type="synonym">Canis familiaris</name>
    <dbReference type="NCBI Taxonomy" id="9615"/>
    <lineage>
        <taxon>Eukaryota</taxon>
        <taxon>Metazoa</taxon>
        <taxon>Chordata</taxon>
        <taxon>Craniata</taxon>
        <taxon>Vertebrata</taxon>
        <taxon>Euteleostomi</taxon>
        <taxon>Mammalia</taxon>
        <taxon>Eutheria</taxon>
        <taxon>Laurasiatheria</taxon>
        <taxon>Carnivora</taxon>
        <taxon>Caniformia</taxon>
        <taxon>Canidae</taxon>
        <taxon>Canis</taxon>
    </lineage>
</organism>
<proteinExistence type="predicted"/>
<dbReference type="PANTHER" id="PTHR36880">
    <property type="entry name" value="9130008F23RIK PROTEIN"/>
    <property type="match status" value="1"/>
</dbReference>
<feature type="region of interest" description="Disordered" evidence="1">
    <location>
        <begin position="1"/>
        <end position="72"/>
    </location>
</feature>
<reference evidence="2" key="1">
    <citation type="submission" date="2020-03" db="EMBL/GenBank/DDBJ databases">
        <title>Long-read based genome assembly of a Labrador retriever dog.</title>
        <authorList>
            <person name="Eory L."/>
            <person name="Zhang W."/>
            <person name="Schoenebeck J."/>
        </authorList>
    </citation>
    <scope>NUCLEOTIDE SEQUENCE [LARGE SCALE GENOMIC DNA]</scope>
    <source>
        <strain evidence="2">Labrador retriever</strain>
    </source>
</reference>
<dbReference type="Gene3D" id="3.30.70.1820">
    <property type="entry name" value="L1 transposable element, RRM domain"/>
    <property type="match status" value="1"/>
</dbReference>
<evidence type="ECO:0000313" key="2">
    <source>
        <dbReference type="Ensembl" id="ENSCAFP00845009076.1"/>
    </source>
</evidence>
<dbReference type="GeneTree" id="ENSGT00390000007738"/>
<feature type="region of interest" description="Disordered" evidence="1">
    <location>
        <begin position="93"/>
        <end position="138"/>
    </location>
</feature>
<reference evidence="2" key="2">
    <citation type="submission" date="2025-08" db="UniProtKB">
        <authorList>
            <consortium name="Ensembl"/>
        </authorList>
    </citation>
    <scope>IDENTIFICATION</scope>
    <source>
        <strain evidence="2">Boxer</strain>
    </source>
</reference>
<gene>
    <name evidence="2" type="primary">C12H6orf141</name>
</gene>
<keyword evidence="3" id="KW-1185">Reference proteome</keyword>
<dbReference type="InterPro" id="IPR037739">
    <property type="entry name" value="C6orf141"/>
</dbReference>
<evidence type="ECO:0000313" key="3">
    <source>
        <dbReference type="Proteomes" id="UP000805418"/>
    </source>
</evidence>
<dbReference type="AlphaFoldDB" id="A0A8I3NEN4"/>
<evidence type="ECO:0000256" key="1">
    <source>
        <dbReference type="SAM" id="MobiDB-lite"/>
    </source>
</evidence>
<accession>A0A8I3NEN4</accession>
<sequence>MSEPPAGQGPSWPRRAANAAAAPCIPGRDRSSPGAGSPAAAAAAAARGAGAGGGLGGSPGGSPETLPAADGLDCEPWIREKVLFLLHPERWLGTPGDSARAGEAGGEDLCPAAGAARDPDCERVPRGGGGAPRSGAPPRSVLVRIVDYQATEEVLWTAWTKGLAAARTQERSVTAITFRTGRE</sequence>
<dbReference type="Proteomes" id="UP000805418">
    <property type="component" value="Chromosome 12"/>
</dbReference>
<protein>
    <submittedName>
        <fullName evidence="2">Uncharacterized protein</fullName>
    </submittedName>
</protein>
<dbReference type="Ensembl" id="ENSCAFT00845011623.1">
    <property type="protein sequence ID" value="ENSCAFP00845009076.1"/>
    <property type="gene ID" value="ENSCAFG00845006548.1"/>
</dbReference>
<feature type="compositionally biased region" description="Gly residues" evidence="1">
    <location>
        <begin position="49"/>
        <end position="60"/>
    </location>
</feature>
<feature type="compositionally biased region" description="Low complexity" evidence="1">
    <location>
        <begin position="32"/>
        <end position="48"/>
    </location>
</feature>
<reference evidence="2" key="3">
    <citation type="submission" date="2025-09" db="UniProtKB">
        <authorList>
            <consortium name="Ensembl"/>
        </authorList>
    </citation>
    <scope>IDENTIFICATION</scope>
    <source>
        <strain evidence="2">Boxer</strain>
    </source>
</reference>
<dbReference type="PANTHER" id="PTHR36880:SF1">
    <property type="entry name" value="9130008F23RIK PROTEIN"/>
    <property type="match status" value="1"/>
</dbReference>
<dbReference type="OrthoDB" id="9447330at2759"/>
<name>A0A8I3NEN4_CANLF</name>